<dbReference type="Pfam" id="PF00899">
    <property type="entry name" value="ThiF"/>
    <property type="match status" value="1"/>
</dbReference>
<comment type="similarity">
    <text evidence="1">Belongs to the HesA/MoeB/ThiF family.</text>
</comment>
<evidence type="ECO:0000256" key="2">
    <source>
        <dbReference type="ARBA" id="ARBA00022679"/>
    </source>
</evidence>
<reference evidence="14" key="1">
    <citation type="submission" date="2023-01" db="EMBL/GenBank/DDBJ databases">
        <title>The genome sequence of Kordiimonadaceae bacterium 6D33.</title>
        <authorList>
            <person name="Liu Y."/>
        </authorList>
    </citation>
    <scope>NUCLEOTIDE SEQUENCE</scope>
    <source>
        <strain evidence="14">6D33</strain>
    </source>
</reference>
<dbReference type="GO" id="GO:0008146">
    <property type="term" value="F:sulfotransferase activity"/>
    <property type="evidence" value="ECO:0007669"/>
    <property type="project" value="TreeGrafter"/>
</dbReference>
<keyword evidence="2" id="KW-0808">Transferase</keyword>
<dbReference type="GO" id="GO:0061605">
    <property type="term" value="F:molybdopterin-synthase adenylyltransferase activity"/>
    <property type="evidence" value="ECO:0007669"/>
    <property type="project" value="UniProtKB-EC"/>
</dbReference>
<dbReference type="Proteomes" id="UP001217500">
    <property type="component" value="Chromosome"/>
</dbReference>
<dbReference type="SUPFAM" id="SSF69572">
    <property type="entry name" value="Activating enzymes of the ubiquitin-like proteins"/>
    <property type="match status" value="1"/>
</dbReference>
<proteinExistence type="inferred from homology"/>
<sequence>MKPRAVQAASAPPVRADIMDFTDEQLERYARHIVLKEVGGEGQKALLKARVLVIGAGGLGSPLLLYLAAAGVGTIGIVDDDRVALSNLQRQIVYGSDDLAQRKVDAARDRLQALNPDVKIERHVLRLDETNARDIVKNYDLVADGSDNFATRLTVNDACVALGKTLVSAAIASYDGQIATFKPHAGKGLPCYRCFVPDLPGEDADRTCADTGILGAVAGVVGSLQALEVIKEITGIGDSLAGKLMIFDGLSMRTRLISLPKEPDCPVCRKVTEQ</sequence>
<evidence type="ECO:0000256" key="12">
    <source>
        <dbReference type="ARBA" id="ARBA00078531"/>
    </source>
</evidence>
<organism evidence="14 15">
    <name type="scientific">Gimibacter soli</name>
    <dbReference type="NCBI Taxonomy" id="3024400"/>
    <lineage>
        <taxon>Bacteria</taxon>
        <taxon>Pseudomonadati</taxon>
        <taxon>Pseudomonadota</taxon>
        <taxon>Alphaproteobacteria</taxon>
        <taxon>Kordiimonadales</taxon>
        <taxon>Temperatibacteraceae</taxon>
        <taxon>Gimibacter</taxon>
    </lineage>
</organism>
<evidence type="ECO:0000256" key="1">
    <source>
        <dbReference type="ARBA" id="ARBA00009919"/>
    </source>
</evidence>
<dbReference type="Gene3D" id="3.40.50.720">
    <property type="entry name" value="NAD(P)-binding Rossmann-like Domain"/>
    <property type="match status" value="1"/>
</dbReference>
<dbReference type="GO" id="GO:0008641">
    <property type="term" value="F:ubiquitin-like modifier activating enzyme activity"/>
    <property type="evidence" value="ECO:0007669"/>
    <property type="project" value="InterPro"/>
</dbReference>
<dbReference type="AlphaFoldDB" id="A0AAE9XQ85"/>
<accession>A0AAE9XQ85</accession>
<dbReference type="InterPro" id="IPR000594">
    <property type="entry name" value="ThiF_NAD_FAD-bd"/>
</dbReference>
<keyword evidence="15" id="KW-1185">Reference proteome</keyword>
<dbReference type="GO" id="GO:0004792">
    <property type="term" value="F:thiosulfate-cyanide sulfurtransferase activity"/>
    <property type="evidence" value="ECO:0007669"/>
    <property type="project" value="TreeGrafter"/>
</dbReference>
<evidence type="ECO:0000259" key="13">
    <source>
        <dbReference type="Pfam" id="PF00899"/>
    </source>
</evidence>
<dbReference type="GO" id="GO:0005829">
    <property type="term" value="C:cytosol"/>
    <property type="evidence" value="ECO:0007669"/>
    <property type="project" value="TreeGrafter"/>
</dbReference>
<comment type="catalytic activity">
    <reaction evidence="5">
        <text>[molybdopterin-synthase sulfur-carrier protein]-C-terminal Gly-Gly + ATP + H(+) = [molybdopterin-synthase sulfur-carrier protein]-C-terminal Gly-Gly-AMP + diphosphate</text>
        <dbReference type="Rhea" id="RHEA:43616"/>
        <dbReference type="Rhea" id="RHEA-COMP:12159"/>
        <dbReference type="Rhea" id="RHEA-COMP:12202"/>
        <dbReference type="ChEBI" id="CHEBI:15378"/>
        <dbReference type="ChEBI" id="CHEBI:30616"/>
        <dbReference type="ChEBI" id="CHEBI:33019"/>
        <dbReference type="ChEBI" id="CHEBI:90618"/>
        <dbReference type="ChEBI" id="CHEBI:90778"/>
        <dbReference type="EC" id="2.7.7.80"/>
    </reaction>
</comment>
<evidence type="ECO:0000256" key="9">
    <source>
        <dbReference type="ARBA" id="ARBA00073635"/>
    </source>
</evidence>
<evidence type="ECO:0000256" key="11">
    <source>
        <dbReference type="ARBA" id="ARBA00075328"/>
    </source>
</evidence>
<dbReference type="EMBL" id="CP116805">
    <property type="protein sequence ID" value="WCL54371.1"/>
    <property type="molecule type" value="Genomic_DNA"/>
</dbReference>
<dbReference type="KEGG" id="gso:PH603_01190"/>
<keyword evidence="3" id="KW-0547">Nucleotide-binding</keyword>
<evidence type="ECO:0000313" key="14">
    <source>
        <dbReference type="EMBL" id="WCL54371.1"/>
    </source>
</evidence>
<dbReference type="NCBIfam" id="NF004281">
    <property type="entry name" value="PRK05690.1"/>
    <property type="match status" value="1"/>
</dbReference>
<dbReference type="PANTHER" id="PTHR10953">
    <property type="entry name" value="UBIQUITIN-ACTIVATING ENZYME E1"/>
    <property type="match status" value="1"/>
</dbReference>
<evidence type="ECO:0000256" key="3">
    <source>
        <dbReference type="ARBA" id="ARBA00022741"/>
    </source>
</evidence>
<feature type="domain" description="THIF-type NAD/FAD binding fold" evidence="13">
    <location>
        <begin position="29"/>
        <end position="267"/>
    </location>
</feature>
<gene>
    <name evidence="14" type="ORF">PH603_01190</name>
</gene>
<name>A0AAE9XQ85_9PROT</name>
<evidence type="ECO:0000256" key="8">
    <source>
        <dbReference type="ARBA" id="ARBA00066884"/>
    </source>
</evidence>
<evidence type="ECO:0000313" key="15">
    <source>
        <dbReference type="Proteomes" id="UP001217500"/>
    </source>
</evidence>
<keyword evidence="4" id="KW-0067">ATP-binding</keyword>
<dbReference type="InterPro" id="IPR035985">
    <property type="entry name" value="Ubiquitin-activating_enz"/>
</dbReference>
<evidence type="ECO:0000256" key="4">
    <source>
        <dbReference type="ARBA" id="ARBA00022840"/>
    </source>
</evidence>
<evidence type="ECO:0000256" key="7">
    <source>
        <dbReference type="ARBA" id="ARBA00063809"/>
    </source>
</evidence>
<evidence type="ECO:0000256" key="5">
    <source>
        <dbReference type="ARBA" id="ARBA00052218"/>
    </source>
</evidence>
<dbReference type="RefSeq" id="WP_289504090.1">
    <property type="nucleotide sequence ID" value="NZ_CP116805.1"/>
</dbReference>
<dbReference type="InterPro" id="IPR045886">
    <property type="entry name" value="ThiF/MoeB/HesA"/>
</dbReference>
<comment type="subunit">
    <text evidence="7">Homodimer. Forms a stable heterotetrameric complex of 2 MoeB and 2 MoaD during adenylation of MoaD.</text>
</comment>
<dbReference type="GO" id="GO:0005524">
    <property type="term" value="F:ATP binding"/>
    <property type="evidence" value="ECO:0007669"/>
    <property type="project" value="UniProtKB-KW"/>
</dbReference>
<evidence type="ECO:0000256" key="6">
    <source>
        <dbReference type="ARBA" id="ARBA00055169"/>
    </source>
</evidence>
<comment type="function">
    <text evidence="6">Catalyzes the adenylation by ATP of the carboxyl group of the C-terminal glycine of sulfur carrier protein MoaD.</text>
</comment>
<dbReference type="PANTHER" id="PTHR10953:SF102">
    <property type="entry name" value="ADENYLYLTRANSFERASE AND SULFURTRANSFERASE MOCS3"/>
    <property type="match status" value="1"/>
</dbReference>
<dbReference type="FunFam" id="3.40.50.720:FF:000033">
    <property type="entry name" value="Adenylyltransferase and sulfurtransferase MOCS3"/>
    <property type="match status" value="1"/>
</dbReference>
<dbReference type="EC" id="2.7.7.80" evidence="8"/>
<protein>
    <recommendedName>
        <fullName evidence="9">Molybdopterin-synthase adenylyltransferase</fullName>
        <ecNumber evidence="8">2.7.7.80</ecNumber>
    </recommendedName>
    <alternativeName>
        <fullName evidence="12">MoaD protein adenylase</fullName>
    </alternativeName>
    <alternativeName>
        <fullName evidence="10">Molybdopterin-converting factor subunit 1 adenylase</fullName>
    </alternativeName>
    <alternativeName>
        <fullName evidence="11">Sulfur carrier protein MoaD adenylyltransferase</fullName>
    </alternativeName>
</protein>
<dbReference type="CDD" id="cd00757">
    <property type="entry name" value="ThiF_MoeB_HesA_family"/>
    <property type="match status" value="1"/>
</dbReference>
<evidence type="ECO:0000256" key="10">
    <source>
        <dbReference type="ARBA" id="ARBA00075110"/>
    </source>
</evidence>